<dbReference type="GO" id="GO:0005737">
    <property type="term" value="C:cytoplasm"/>
    <property type="evidence" value="ECO:0007669"/>
    <property type="project" value="TreeGrafter"/>
</dbReference>
<proteinExistence type="predicted"/>
<evidence type="ECO:0000256" key="2">
    <source>
        <dbReference type="ARBA" id="ARBA00022737"/>
    </source>
</evidence>
<dbReference type="InterPro" id="IPR003644">
    <property type="entry name" value="Calx_beta"/>
</dbReference>
<comment type="caution">
    <text evidence="6">The sequence shown here is derived from an EMBL/GenBank/DDBJ whole genome shotgun (WGS) entry which is preliminary data.</text>
</comment>
<evidence type="ECO:0000259" key="5">
    <source>
        <dbReference type="SMART" id="SM00237"/>
    </source>
</evidence>
<feature type="transmembrane region" description="Helical" evidence="4">
    <location>
        <begin position="486"/>
        <end position="504"/>
    </location>
</feature>
<keyword evidence="4" id="KW-0472">Membrane</keyword>
<dbReference type="AlphaFoldDB" id="A0A2G8JEI6"/>
<dbReference type="GO" id="GO:0071277">
    <property type="term" value="P:cellular response to calcium ion"/>
    <property type="evidence" value="ECO:0007669"/>
    <property type="project" value="TreeGrafter"/>
</dbReference>
<dbReference type="InterPro" id="IPR038081">
    <property type="entry name" value="CalX-like_sf"/>
</dbReference>
<dbReference type="SUPFAM" id="SSF141072">
    <property type="entry name" value="CalX-like"/>
    <property type="match status" value="3"/>
</dbReference>
<dbReference type="GO" id="GO:0001965">
    <property type="term" value="F:G-protein alpha-subunit binding"/>
    <property type="evidence" value="ECO:0007669"/>
    <property type="project" value="TreeGrafter"/>
</dbReference>
<dbReference type="OrthoDB" id="6436887at2759"/>
<evidence type="ECO:0000256" key="1">
    <source>
        <dbReference type="ARBA" id="ARBA00022729"/>
    </source>
</evidence>
<feature type="domain" description="Calx-beta" evidence="5">
    <location>
        <begin position="86"/>
        <end position="185"/>
    </location>
</feature>
<dbReference type="GO" id="GO:0004930">
    <property type="term" value="F:G protein-coupled receptor activity"/>
    <property type="evidence" value="ECO:0007669"/>
    <property type="project" value="InterPro"/>
</dbReference>
<evidence type="ECO:0000313" key="6">
    <source>
        <dbReference type="EMBL" id="PIK34167.1"/>
    </source>
</evidence>
<reference evidence="6 7" key="1">
    <citation type="journal article" date="2017" name="PLoS Biol.">
        <title>The sea cucumber genome provides insights into morphological evolution and visceral regeneration.</title>
        <authorList>
            <person name="Zhang X."/>
            <person name="Sun L."/>
            <person name="Yuan J."/>
            <person name="Sun Y."/>
            <person name="Gao Y."/>
            <person name="Zhang L."/>
            <person name="Li S."/>
            <person name="Dai H."/>
            <person name="Hamel J.F."/>
            <person name="Liu C."/>
            <person name="Yu Y."/>
            <person name="Liu S."/>
            <person name="Lin W."/>
            <person name="Guo K."/>
            <person name="Jin S."/>
            <person name="Xu P."/>
            <person name="Storey K.B."/>
            <person name="Huan P."/>
            <person name="Zhang T."/>
            <person name="Zhou Y."/>
            <person name="Zhang J."/>
            <person name="Lin C."/>
            <person name="Li X."/>
            <person name="Xing L."/>
            <person name="Huo D."/>
            <person name="Sun M."/>
            <person name="Wang L."/>
            <person name="Mercier A."/>
            <person name="Li F."/>
            <person name="Yang H."/>
            <person name="Xiang J."/>
        </authorList>
    </citation>
    <scope>NUCLEOTIDE SEQUENCE [LARGE SCALE GENOMIC DNA]</scope>
    <source>
        <strain evidence="6">Shaxun</strain>
        <tissue evidence="6">Muscle</tissue>
    </source>
</reference>
<accession>A0A2G8JEI6</accession>
<dbReference type="STRING" id="307972.A0A2G8JEI6"/>
<dbReference type="SMART" id="SM00237">
    <property type="entry name" value="Calx_beta"/>
    <property type="match status" value="1"/>
</dbReference>
<keyword evidence="7" id="KW-1185">Reference proteome</keyword>
<dbReference type="Gene3D" id="2.60.40.2030">
    <property type="match status" value="3"/>
</dbReference>
<keyword evidence="6" id="KW-0675">Receptor</keyword>
<sequence>MVDRVGAYGAVDVNWQAGYPTGGLPIGFNEGTVTPNSGLVSFDHGVSQRAITILLKPVSIQDLFAMHITSVQSSDDGGAREDQERSLIEIAPSGIISFDENSRNILVDETEGEVQLVIQRQLGAQGVVTVVYQTTASTAVPGQDYVEISGGVVRLRDGQQTATVTIGLLAENSPELEKVFFVNLTSVDSGDGNQGELETQQTPTEYLFCEILLPVRKKVTGYWYQETLRPSFVTGADRGWRRTMESDVISQFANDWHNCAALLAAERNASAGLDYRVLEESIIFRENENSDTVQLEVCDDNEPEPAETFYVYLTVVAGGGRVAGPGDTPQRGFTEVIILGNDNFNGIIGFSDSSLYVSVSEDVDPTVILNMDRGSAFFEMVTVDWRASYSTSGDMSLDQELTNQLVEVEGSIQCPARVQICELPITLKQDLEPEFSRTFAVELIGVRRDATLNPARKFANITMQDSDHPYGQFGFALEQGKLVSDVLYLSVILVLFGLVFANEIRLV</sequence>
<dbReference type="GO" id="GO:0016020">
    <property type="term" value="C:membrane"/>
    <property type="evidence" value="ECO:0007669"/>
    <property type="project" value="InterPro"/>
</dbReference>
<name>A0A2G8JEI6_STIJA</name>
<dbReference type="GO" id="GO:0010855">
    <property type="term" value="F:adenylate cyclase inhibitor activity"/>
    <property type="evidence" value="ECO:0007669"/>
    <property type="project" value="TreeGrafter"/>
</dbReference>
<dbReference type="PANTHER" id="PTHR46682:SF1">
    <property type="entry name" value="ADHESION G-PROTEIN COUPLED RECEPTOR V1"/>
    <property type="match status" value="1"/>
</dbReference>
<dbReference type="Proteomes" id="UP000230750">
    <property type="component" value="Unassembled WGS sequence"/>
</dbReference>
<keyword evidence="4" id="KW-0812">Transmembrane</keyword>
<dbReference type="PANTHER" id="PTHR46682">
    <property type="entry name" value="ADHESION G-PROTEIN COUPLED RECEPTOR V1"/>
    <property type="match status" value="1"/>
</dbReference>
<dbReference type="Pfam" id="PF03160">
    <property type="entry name" value="Calx-beta"/>
    <property type="match status" value="2"/>
</dbReference>
<keyword evidence="4" id="KW-1133">Transmembrane helix</keyword>
<evidence type="ECO:0000256" key="4">
    <source>
        <dbReference type="SAM" id="Phobius"/>
    </source>
</evidence>
<keyword evidence="1" id="KW-0732">Signal</keyword>
<organism evidence="6 7">
    <name type="scientific">Stichopus japonicus</name>
    <name type="common">Sea cucumber</name>
    <dbReference type="NCBI Taxonomy" id="307972"/>
    <lineage>
        <taxon>Eukaryota</taxon>
        <taxon>Metazoa</taxon>
        <taxon>Echinodermata</taxon>
        <taxon>Eleutherozoa</taxon>
        <taxon>Echinozoa</taxon>
        <taxon>Holothuroidea</taxon>
        <taxon>Aspidochirotacea</taxon>
        <taxon>Aspidochirotida</taxon>
        <taxon>Stichopodidae</taxon>
        <taxon>Apostichopus</taxon>
    </lineage>
</organism>
<evidence type="ECO:0000256" key="3">
    <source>
        <dbReference type="ARBA" id="ARBA00022837"/>
    </source>
</evidence>
<protein>
    <submittedName>
        <fullName evidence="6">Putative G-protein coupled receptor</fullName>
    </submittedName>
</protein>
<dbReference type="InterPro" id="IPR026919">
    <property type="entry name" value="ADGRV1"/>
</dbReference>
<evidence type="ECO:0000313" key="7">
    <source>
        <dbReference type="Proteomes" id="UP000230750"/>
    </source>
</evidence>
<gene>
    <name evidence="6" type="ORF">BSL78_29009</name>
</gene>
<keyword evidence="2" id="KW-0677">Repeat</keyword>
<dbReference type="EMBL" id="MRZV01002261">
    <property type="protein sequence ID" value="PIK34167.1"/>
    <property type="molecule type" value="Genomic_DNA"/>
</dbReference>
<keyword evidence="3" id="KW-0106">Calcium</keyword>